<organism evidence="1 2">
    <name type="scientific">Ambispora gerdemannii</name>
    <dbReference type="NCBI Taxonomy" id="144530"/>
    <lineage>
        <taxon>Eukaryota</taxon>
        <taxon>Fungi</taxon>
        <taxon>Fungi incertae sedis</taxon>
        <taxon>Mucoromycota</taxon>
        <taxon>Glomeromycotina</taxon>
        <taxon>Glomeromycetes</taxon>
        <taxon>Archaeosporales</taxon>
        <taxon>Ambisporaceae</taxon>
        <taxon>Ambispora</taxon>
    </lineage>
</organism>
<dbReference type="Proteomes" id="UP000789831">
    <property type="component" value="Unassembled WGS sequence"/>
</dbReference>
<dbReference type="EMBL" id="CAJVPL010000486">
    <property type="protein sequence ID" value="CAG8502395.1"/>
    <property type="molecule type" value="Genomic_DNA"/>
</dbReference>
<name>A0A9N8ZNM2_9GLOM</name>
<gene>
    <name evidence="1" type="ORF">AGERDE_LOCUS4314</name>
</gene>
<accession>A0A9N8ZNM2</accession>
<sequence length="264" mass="29244">MSTFFELPAEAWTPDVIESTTSLTAVLTFSAVLKDLEQRANAKIKDHGAQQATQFLTSSWKTIGNFGKDKEDNDFSYYPQDSDAFTEILNSCMNGLSGWLAWGMLYEGAEHSQLCIEKARDVSIENATEILVHVDKVQKEDLFIAEIKLPDYRGQNDLYDDKVKLANMMIDDDIEDKDICGFLVQVHQTTSSFISGNTFQATYLPAGRQKLCCLLSIMIFNLGIGTLSRSFNTVENVSAAVKIVDSIASDIQASAGDSKKVDSF</sequence>
<evidence type="ECO:0000313" key="1">
    <source>
        <dbReference type="EMBL" id="CAG8502395.1"/>
    </source>
</evidence>
<keyword evidence="2" id="KW-1185">Reference proteome</keyword>
<dbReference type="AlphaFoldDB" id="A0A9N8ZNM2"/>
<comment type="caution">
    <text evidence="1">The sequence shown here is derived from an EMBL/GenBank/DDBJ whole genome shotgun (WGS) entry which is preliminary data.</text>
</comment>
<protein>
    <submittedName>
        <fullName evidence="1">6915_t:CDS:1</fullName>
    </submittedName>
</protein>
<evidence type="ECO:0000313" key="2">
    <source>
        <dbReference type="Proteomes" id="UP000789831"/>
    </source>
</evidence>
<proteinExistence type="predicted"/>
<reference evidence="1" key="1">
    <citation type="submission" date="2021-06" db="EMBL/GenBank/DDBJ databases">
        <authorList>
            <person name="Kallberg Y."/>
            <person name="Tangrot J."/>
            <person name="Rosling A."/>
        </authorList>
    </citation>
    <scope>NUCLEOTIDE SEQUENCE</scope>
    <source>
        <strain evidence="1">MT106</strain>
    </source>
</reference>